<dbReference type="EMBL" id="SACL01000012">
    <property type="protein sequence ID" value="RVT90713.1"/>
    <property type="molecule type" value="Genomic_DNA"/>
</dbReference>
<evidence type="ECO:0000313" key="1">
    <source>
        <dbReference type="EMBL" id="RVT90713.1"/>
    </source>
</evidence>
<reference evidence="1 2" key="1">
    <citation type="submission" date="2019-01" db="EMBL/GenBank/DDBJ databases">
        <authorList>
            <person name="Chen W.-M."/>
        </authorList>
    </citation>
    <scope>NUCLEOTIDE SEQUENCE [LARGE SCALE GENOMIC DNA]</scope>
    <source>
        <strain evidence="1 2">CCP-6</strain>
    </source>
</reference>
<comment type="caution">
    <text evidence="1">The sequence shown here is derived from an EMBL/GenBank/DDBJ whole genome shotgun (WGS) entry which is preliminary data.</text>
</comment>
<proteinExistence type="predicted"/>
<organism evidence="1 2">
    <name type="scientific">Rhodovarius crocodyli</name>
    <dbReference type="NCBI Taxonomy" id="1979269"/>
    <lineage>
        <taxon>Bacteria</taxon>
        <taxon>Pseudomonadati</taxon>
        <taxon>Pseudomonadota</taxon>
        <taxon>Alphaproteobacteria</taxon>
        <taxon>Acetobacterales</taxon>
        <taxon>Roseomonadaceae</taxon>
        <taxon>Rhodovarius</taxon>
    </lineage>
</organism>
<accession>A0A437LZG4</accession>
<dbReference type="OrthoDB" id="8283568at2"/>
<protein>
    <submittedName>
        <fullName evidence="1">Uncharacterized protein</fullName>
    </submittedName>
</protein>
<name>A0A437LZG4_9PROT</name>
<dbReference type="AlphaFoldDB" id="A0A437LZG4"/>
<dbReference type="RefSeq" id="WP_127789980.1">
    <property type="nucleotide sequence ID" value="NZ_SACL01000012.1"/>
</dbReference>
<dbReference type="Proteomes" id="UP000282957">
    <property type="component" value="Unassembled WGS sequence"/>
</dbReference>
<gene>
    <name evidence="1" type="ORF">EOD42_23210</name>
</gene>
<sequence length="357" mass="36808">MARDGAGTYTLPQPPFVNGDVISAPAFNSINDDVAAALTGSIAADGQTPVTGNLRMDGYRHTDVGDGSARDHYASLGQVQDGAALWCGTAGGTGDAITLTPTPAAAGVVAGQRFSFITSAANTGAVTVAVSGLTAQALRRYDGSALPAGILWAGNRVQIEAVSATEFRLVEPAWLNGWGLLYSGALSGTAVDVNIPGGVRELRVTVNGARIGAGTVQQLFLRVKINGVWVLGGTGQYFDSRSFNVQLGGINPVPQPLADVSAQGHFLGYVGENDDAMNSETCISNMLNGAAFNEYAMPRTRSLTNGGAAGFGWAQMDAQGQIAIPSGYRIEAIRIANGTGSPRSFTQGTLRVLGLWG</sequence>
<keyword evidence="2" id="KW-1185">Reference proteome</keyword>
<evidence type="ECO:0000313" key="2">
    <source>
        <dbReference type="Proteomes" id="UP000282957"/>
    </source>
</evidence>